<dbReference type="GO" id="GO:0030127">
    <property type="term" value="C:COPII vesicle coat"/>
    <property type="evidence" value="ECO:0007669"/>
    <property type="project" value="InterPro"/>
</dbReference>
<dbReference type="FunFam" id="2.30.30.380:FF:000001">
    <property type="entry name" value="Protein transport protein SEC23"/>
    <property type="match status" value="1"/>
</dbReference>
<evidence type="ECO:0000256" key="1">
    <source>
        <dbReference type="ARBA" id="ARBA00004255"/>
    </source>
</evidence>
<keyword evidence="8 14" id="KW-0931">ER-Golgi transport</keyword>
<dbReference type="PANTHER" id="PTHR11141:SF0">
    <property type="entry name" value="PROTEIN TRANSPORT PROTEIN SEC23"/>
    <property type="match status" value="1"/>
</dbReference>
<evidence type="ECO:0000256" key="11">
    <source>
        <dbReference type="ARBA" id="ARBA00023136"/>
    </source>
</evidence>
<dbReference type="SUPFAM" id="SSF82919">
    <property type="entry name" value="Zn-finger domain of Sec23/24"/>
    <property type="match status" value="1"/>
</dbReference>
<dbReference type="InterPro" id="IPR036465">
    <property type="entry name" value="vWFA_dom_sf"/>
</dbReference>
<dbReference type="EMBL" id="HBER01051758">
    <property type="protein sequence ID" value="CAD8550585.1"/>
    <property type="molecule type" value="Transcribed_RNA"/>
</dbReference>
<dbReference type="FunFam" id="3.40.50.410:FF:000008">
    <property type="entry name" value="Protein transport protein SEC23"/>
    <property type="match status" value="1"/>
</dbReference>
<dbReference type="Gene3D" id="1.20.120.730">
    <property type="entry name" value="Sec23/Sec24 helical domain"/>
    <property type="match status" value="1"/>
</dbReference>
<dbReference type="Gene3D" id="2.30.30.380">
    <property type="entry name" value="Zn-finger domain of Sec23/24"/>
    <property type="match status" value="1"/>
</dbReference>
<dbReference type="Pfam" id="PF04811">
    <property type="entry name" value="Sec23_trunk"/>
    <property type="match status" value="1"/>
</dbReference>
<dbReference type="InterPro" id="IPR007123">
    <property type="entry name" value="Gelsolin-like_dom"/>
</dbReference>
<keyword evidence="6 14" id="KW-0256">Endoplasmic reticulum</keyword>
<dbReference type="SUPFAM" id="SSF82754">
    <property type="entry name" value="C-terminal, gelsolin-like domain of Sec23/24"/>
    <property type="match status" value="1"/>
</dbReference>
<dbReference type="InterPro" id="IPR029006">
    <property type="entry name" value="ADF-H/Gelsolin-like_dom_sf"/>
</dbReference>
<dbReference type="Gene3D" id="3.40.20.10">
    <property type="entry name" value="Severin"/>
    <property type="match status" value="1"/>
</dbReference>
<dbReference type="Gene3D" id="3.40.50.410">
    <property type="entry name" value="von Willebrand factor, type A domain"/>
    <property type="match status" value="1"/>
</dbReference>
<dbReference type="FunFam" id="1.20.120.730:FF:000005">
    <property type="entry name" value="Protein transport protein SEC23"/>
    <property type="match status" value="1"/>
</dbReference>
<dbReference type="GO" id="GO:0000139">
    <property type="term" value="C:Golgi membrane"/>
    <property type="evidence" value="ECO:0007669"/>
    <property type="project" value="UniProtKB-SubCell"/>
</dbReference>
<dbReference type="GO" id="GO:0006886">
    <property type="term" value="P:intracellular protein transport"/>
    <property type="evidence" value="ECO:0007669"/>
    <property type="project" value="InterPro"/>
</dbReference>
<dbReference type="InterPro" id="IPR006896">
    <property type="entry name" value="Sec23/24_trunk_dom"/>
</dbReference>
<evidence type="ECO:0000256" key="9">
    <source>
        <dbReference type="ARBA" id="ARBA00022927"/>
    </source>
</evidence>
<evidence type="ECO:0000256" key="2">
    <source>
        <dbReference type="ARBA" id="ARBA00009210"/>
    </source>
</evidence>
<comment type="function">
    <text evidence="13 14">Component of the coat protein complex II (COPII) which promotes the formation of transport vesicles from the endoplasmic reticulum (ER). The coat has two main functions, the physical deformation of the endoplasmic reticulum membrane into vesicles and the selection of cargo molecules.</text>
</comment>
<gene>
    <name evidence="20" type="ORF">CLEP1334_LOCUS25875</name>
</gene>
<dbReference type="InterPro" id="IPR036174">
    <property type="entry name" value="Znf_Sec23_Sec24_sf"/>
</dbReference>
<keyword evidence="14" id="KW-0963">Cytoplasm</keyword>
<reference evidence="20" key="1">
    <citation type="submission" date="2021-01" db="EMBL/GenBank/DDBJ databases">
        <authorList>
            <person name="Corre E."/>
            <person name="Pelletier E."/>
            <person name="Niang G."/>
            <person name="Scheremetjew M."/>
            <person name="Finn R."/>
            <person name="Kale V."/>
            <person name="Holt S."/>
            <person name="Cochrane G."/>
            <person name="Meng A."/>
            <person name="Brown T."/>
            <person name="Cohen L."/>
        </authorList>
    </citation>
    <scope>NUCLEOTIDE SEQUENCE</scope>
    <source>
        <strain evidence="20">RCC1130</strain>
    </source>
</reference>
<comment type="similarity">
    <text evidence="2 14">Belongs to the SEC23/SEC24 family. SEC23 subfamily.</text>
</comment>
<evidence type="ECO:0000256" key="3">
    <source>
        <dbReference type="ARBA" id="ARBA00021212"/>
    </source>
</evidence>
<evidence type="ECO:0000256" key="12">
    <source>
        <dbReference type="ARBA" id="ARBA00023329"/>
    </source>
</evidence>
<dbReference type="InterPro" id="IPR037364">
    <property type="entry name" value="Sec23"/>
</dbReference>
<dbReference type="Pfam" id="PF04815">
    <property type="entry name" value="Sec23_helical"/>
    <property type="match status" value="1"/>
</dbReference>
<dbReference type="InterPro" id="IPR036175">
    <property type="entry name" value="Sec23/24_helical_dom_sf"/>
</dbReference>
<dbReference type="InterPro" id="IPR006895">
    <property type="entry name" value="Znf_Sec23_Sec24"/>
</dbReference>
<evidence type="ECO:0000256" key="13">
    <source>
        <dbReference type="ARBA" id="ARBA00025471"/>
    </source>
</evidence>
<evidence type="ECO:0000256" key="10">
    <source>
        <dbReference type="ARBA" id="ARBA00023034"/>
    </source>
</evidence>
<evidence type="ECO:0000313" key="20">
    <source>
        <dbReference type="EMBL" id="CAD8550585.1"/>
    </source>
</evidence>
<evidence type="ECO:0000256" key="5">
    <source>
        <dbReference type="ARBA" id="ARBA00022723"/>
    </source>
</evidence>
<feature type="domain" description="Zinc finger Sec23/Sec24-type" evidence="16">
    <location>
        <begin position="53"/>
        <end position="91"/>
    </location>
</feature>
<keyword evidence="4 14" id="KW-0813">Transport</keyword>
<dbReference type="PANTHER" id="PTHR11141">
    <property type="entry name" value="PROTEIN TRANSPORT PROTEIN SEC23"/>
    <property type="match status" value="1"/>
</dbReference>
<keyword evidence="10" id="KW-0333">Golgi apparatus</keyword>
<dbReference type="GO" id="GO:0005789">
    <property type="term" value="C:endoplasmic reticulum membrane"/>
    <property type="evidence" value="ECO:0007669"/>
    <property type="project" value="UniProtKB-SubCell"/>
</dbReference>
<dbReference type="AlphaFoldDB" id="A0A7S0P3C0"/>
<accession>A0A7S0P3C0</accession>
<dbReference type="SUPFAM" id="SSF53300">
    <property type="entry name" value="vWA-like"/>
    <property type="match status" value="1"/>
</dbReference>
<proteinExistence type="inferred from homology"/>
<organism evidence="20">
    <name type="scientific">Calcidiscus leptoporus</name>
    <dbReference type="NCBI Taxonomy" id="127549"/>
    <lineage>
        <taxon>Eukaryota</taxon>
        <taxon>Haptista</taxon>
        <taxon>Haptophyta</taxon>
        <taxon>Prymnesiophyceae</taxon>
        <taxon>Coccolithales</taxon>
        <taxon>Calcidiscaceae</taxon>
        <taxon>Calcidiscus</taxon>
    </lineage>
</organism>
<feature type="domain" description="Sec23/Sec24 trunk" evidence="17">
    <location>
        <begin position="121"/>
        <end position="386"/>
    </location>
</feature>
<comment type="subcellular location">
    <subcellularLocation>
        <location evidence="14">Cytoplasmic vesicle</location>
        <location evidence="14">COPII-coated vesicle membrane</location>
        <topology evidence="14">Peripheral membrane protein</topology>
        <orientation evidence="14">Cytoplasmic side</orientation>
    </subcellularLocation>
    <subcellularLocation>
        <location evidence="14">Endoplasmic reticulum membrane</location>
        <topology evidence="14">Peripheral membrane protein</topology>
        <orientation evidence="14">Cytoplasmic side</orientation>
    </subcellularLocation>
    <subcellularLocation>
        <location evidence="1">Golgi apparatus membrane</location>
        <topology evidence="1">Peripheral membrane protein</topology>
        <orientation evidence="1">Cytoplasmic side</orientation>
    </subcellularLocation>
</comment>
<evidence type="ECO:0000256" key="6">
    <source>
        <dbReference type="ARBA" id="ARBA00022824"/>
    </source>
</evidence>
<dbReference type="Pfam" id="PF04810">
    <property type="entry name" value="zf-Sec23_Sec24"/>
    <property type="match status" value="1"/>
</dbReference>
<dbReference type="FunFam" id="3.40.20.10:FF:000041">
    <property type="entry name" value="Protein transport protein SEC23"/>
    <property type="match status" value="1"/>
</dbReference>
<dbReference type="SUPFAM" id="SSF81995">
    <property type="entry name" value="beta-sandwich domain of Sec23/24"/>
    <property type="match status" value="1"/>
</dbReference>
<dbReference type="InterPro" id="IPR037550">
    <property type="entry name" value="Sec23_C"/>
</dbReference>
<dbReference type="InterPro" id="IPR036180">
    <property type="entry name" value="Gelsolin-like_dom_sf"/>
</dbReference>
<dbReference type="GO" id="GO:0070971">
    <property type="term" value="C:endoplasmic reticulum exit site"/>
    <property type="evidence" value="ECO:0007669"/>
    <property type="project" value="TreeGrafter"/>
</dbReference>
<keyword evidence="5 14" id="KW-0479">Metal-binding</keyword>
<feature type="domain" description="Sec23/Sec24 helical" evidence="18">
    <location>
        <begin position="516"/>
        <end position="614"/>
    </location>
</feature>
<evidence type="ECO:0000256" key="14">
    <source>
        <dbReference type="RuleBase" id="RU365030"/>
    </source>
</evidence>
<dbReference type="GO" id="GO:0008270">
    <property type="term" value="F:zinc ion binding"/>
    <property type="evidence" value="ECO:0007669"/>
    <property type="project" value="InterPro"/>
</dbReference>
<protein>
    <recommendedName>
        <fullName evidence="3 14">Protein transport protein SEC23</fullName>
    </recommendedName>
</protein>
<keyword evidence="9 14" id="KW-0653">Protein transport</keyword>
<evidence type="ECO:0000256" key="8">
    <source>
        <dbReference type="ARBA" id="ARBA00022892"/>
    </source>
</evidence>
<keyword evidence="12 14" id="KW-0968">Cytoplasmic vesicle</keyword>
<dbReference type="SUPFAM" id="SSF81811">
    <property type="entry name" value="Helical domain of Sec23/24"/>
    <property type="match status" value="1"/>
</dbReference>
<name>A0A7S0P3C0_9EUKA</name>
<dbReference type="Pfam" id="PF00626">
    <property type="entry name" value="Gelsolin"/>
    <property type="match status" value="1"/>
</dbReference>
<evidence type="ECO:0000256" key="4">
    <source>
        <dbReference type="ARBA" id="ARBA00022448"/>
    </source>
</evidence>
<dbReference type="Gene3D" id="2.60.40.1670">
    <property type="entry name" value="beta-sandwich domain of Sec23/24"/>
    <property type="match status" value="1"/>
</dbReference>
<keyword evidence="11 14" id="KW-0472">Membrane</keyword>
<dbReference type="InterPro" id="IPR006900">
    <property type="entry name" value="Sec23/24_helical_dom"/>
</dbReference>
<evidence type="ECO:0000259" key="17">
    <source>
        <dbReference type="Pfam" id="PF04811"/>
    </source>
</evidence>
<dbReference type="GO" id="GO:0090110">
    <property type="term" value="P:COPII-coated vesicle cargo loading"/>
    <property type="evidence" value="ECO:0007669"/>
    <property type="project" value="TreeGrafter"/>
</dbReference>
<dbReference type="Pfam" id="PF08033">
    <property type="entry name" value="Sec23_BS"/>
    <property type="match status" value="1"/>
</dbReference>
<sequence length="760" mass="84378">MNFHEAELNDGVRFSWNVWPSSRLEATRMVVPLGCLYTPLRAIDNLPLLPYEPVVCKACPAVLNPYCRIDYKSKIWVCPFCFQRNHFPAHYNDISEQQLPAELIPNYTTIEYALPRAPAGPPVFMWVIDTCVDEAELRALKDSLEQVLQLLSSSAPNAMLGLITYGTVVQVHELGFEHCSKSYTFKGTKDVPPQQLADLLGIAHPSSRSRGAQPAEGRSAASRFVLPVTEAEFAISNVLAELKRDPWPVANDARSQRCTGVAASIAVSLLETAFPNMGARVMLFTGGPCTVGPGQMVGVELSETPRSHHDIEKETGNYKYMKKAQKHYAAVAKRAAAAGHVFDLFACALDQVGVAEMRALIEKCGGYCVMSESFTGNIFKQSFKAVFATDRTEQYLKMAFGGSVEVLSSNELKVCGAIGNCSSLGKKAANVAETEIGFGNTNMWSMGGMDDDTTIALYFEVTAQANAPAQQQGAQRFIQFQTSYQHSSGQYRLRVTTVAHSWANTSQLGDVARGFDQEAAAVLMARIASHKTQTEEAFDILRWIDRMLIRLVAKFADYRRDDAASFRLGTEFSIYPQFMFHLRRSQFLQTFGNSPDETTYARLVLARENTTNSLIMIQPTLLAYSFDGPPVPVLLDVTSISPERILLLDTFFHVIVFHGETISAWRKQGYHESTEHAHFRELLLAPKEDAAMLLQERFPVPLYVECDQFGSQARFLLAKLNPSVTHNSTQAPGQGSDFLFTDDVSLQVFMDHLKRLAVQS</sequence>
<dbReference type="CDD" id="cd11287">
    <property type="entry name" value="Sec23_C"/>
    <property type="match status" value="1"/>
</dbReference>
<dbReference type="GO" id="GO:0005096">
    <property type="term" value="F:GTPase activator activity"/>
    <property type="evidence" value="ECO:0007669"/>
    <property type="project" value="TreeGrafter"/>
</dbReference>
<feature type="domain" description="Sec23/Sec24 beta-sandwich" evidence="19">
    <location>
        <begin position="399"/>
        <end position="502"/>
    </location>
</feature>
<dbReference type="InterPro" id="IPR012990">
    <property type="entry name" value="Beta-sandwich_Sec23_24"/>
</dbReference>
<feature type="domain" description="Gelsolin-like" evidence="15">
    <location>
        <begin position="630"/>
        <end position="716"/>
    </location>
</feature>
<evidence type="ECO:0000256" key="7">
    <source>
        <dbReference type="ARBA" id="ARBA00022833"/>
    </source>
</evidence>
<keyword evidence="7 14" id="KW-0862">Zinc</keyword>
<evidence type="ECO:0000259" key="16">
    <source>
        <dbReference type="Pfam" id="PF04810"/>
    </source>
</evidence>
<evidence type="ECO:0000259" key="15">
    <source>
        <dbReference type="Pfam" id="PF00626"/>
    </source>
</evidence>
<evidence type="ECO:0000259" key="18">
    <source>
        <dbReference type="Pfam" id="PF04815"/>
    </source>
</evidence>
<evidence type="ECO:0000259" key="19">
    <source>
        <dbReference type="Pfam" id="PF08033"/>
    </source>
</evidence>